<reference evidence="2" key="1">
    <citation type="submission" date="2018-03" db="EMBL/GenBank/DDBJ databases">
        <title>The relapsing fever spirochete Borrelia turicatae persists in the highly oxidative environment of its soft-bodied tick vector.</title>
        <authorList>
            <person name="Bourret T.J."/>
            <person name="Boyle W.K."/>
            <person name="Valenzuela J.G."/>
            <person name="Oliveira F."/>
            <person name="Lopez J.E."/>
        </authorList>
    </citation>
    <scope>NUCLEOTIDE SEQUENCE</scope>
    <source>
        <strain evidence="2">Kansas strain/isolate</strain>
        <tissue evidence="2">Salivary glands</tissue>
    </source>
</reference>
<proteinExistence type="predicted"/>
<dbReference type="Gene3D" id="2.40.128.20">
    <property type="match status" value="1"/>
</dbReference>
<dbReference type="AlphaFoldDB" id="A0A2R5LC66"/>
<keyword evidence="1" id="KW-0732">Signal</keyword>
<dbReference type="GO" id="GO:0030682">
    <property type="term" value="P:symbiont-mediated perturbation of host defenses"/>
    <property type="evidence" value="ECO:0007669"/>
    <property type="project" value="InterPro"/>
</dbReference>
<dbReference type="InterPro" id="IPR002970">
    <property type="entry name" value="Tick_his-bd"/>
</dbReference>
<name>A0A2R5LC66_9ACAR</name>
<dbReference type="GO" id="GO:0043176">
    <property type="term" value="F:amine binding"/>
    <property type="evidence" value="ECO:0007669"/>
    <property type="project" value="InterPro"/>
</dbReference>
<dbReference type="Pfam" id="PF02098">
    <property type="entry name" value="His_binding"/>
    <property type="match status" value="1"/>
</dbReference>
<dbReference type="EMBL" id="GGLE01002942">
    <property type="protein sequence ID" value="MBY07068.1"/>
    <property type="molecule type" value="Transcribed_RNA"/>
</dbReference>
<sequence>MLSLVVFLTGCYFVATVHAACVDGPYSAEKSVFGPGGGKYYLLKSTYPKENDCVYVVPPPTGSSFPANYQFGFKKSDGTWHSENGEVNVQGPNILDKDQQYGQTNTTLVYSDYKECDVGLFHGSFGGPHVELWRHSSADENGDGFKCCKDKFEEELKKQKQESNVKEVGGQKCVYPNSK</sequence>
<feature type="signal peptide" evidence="1">
    <location>
        <begin position="1"/>
        <end position="19"/>
    </location>
</feature>
<evidence type="ECO:0000256" key="1">
    <source>
        <dbReference type="SAM" id="SignalP"/>
    </source>
</evidence>
<organism evidence="2">
    <name type="scientific">Ornithodoros turicata</name>
    <dbReference type="NCBI Taxonomy" id="34597"/>
    <lineage>
        <taxon>Eukaryota</taxon>
        <taxon>Metazoa</taxon>
        <taxon>Ecdysozoa</taxon>
        <taxon>Arthropoda</taxon>
        <taxon>Chelicerata</taxon>
        <taxon>Arachnida</taxon>
        <taxon>Acari</taxon>
        <taxon>Parasitiformes</taxon>
        <taxon>Ixodida</taxon>
        <taxon>Ixodoidea</taxon>
        <taxon>Argasidae</taxon>
        <taxon>Ornithodorinae</taxon>
        <taxon>Ornithodoros</taxon>
    </lineage>
</organism>
<protein>
    <submittedName>
        <fullName evidence="2">Putative conserved secreted protein</fullName>
    </submittedName>
</protein>
<feature type="chain" id="PRO_5015320651" evidence="1">
    <location>
        <begin position="20"/>
        <end position="179"/>
    </location>
</feature>
<evidence type="ECO:0000313" key="2">
    <source>
        <dbReference type="EMBL" id="MBY07068.1"/>
    </source>
</evidence>
<dbReference type="SUPFAM" id="SSF50814">
    <property type="entry name" value="Lipocalins"/>
    <property type="match status" value="1"/>
</dbReference>
<dbReference type="InterPro" id="IPR012674">
    <property type="entry name" value="Calycin"/>
</dbReference>
<accession>A0A2R5LC66</accession>